<name>A0A7X6L1E5_9NOCA</name>
<organism evidence="1 2">
    <name type="scientific">Nocardia gamkensis</name>
    <dbReference type="NCBI Taxonomy" id="352869"/>
    <lineage>
        <taxon>Bacteria</taxon>
        <taxon>Bacillati</taxon>
        <taxon>Actinomycetota</taxon>
        <taxon>Actinomycetes</taxon>
        <taxon>Mycobacteriales</taxon>
        <taxon>Nocardiaceae</taxon>
        <taxon>Nocardia</taxon>
    </lineage>
</organism>
<evidence type="ECO:0000313" key="1">
    <source>
        <dbReference type="EMBL" id="NKY25864.1"/>
    </source>
</evidence>
<protein>
    <submittedName>
        <fullName evidence="1">Uncharacterized protein</fullName>
    </submittedName>
</protein>
<sequence>MVTPTPEPEPDIRLDPGSYERGLAARRRAHELEADLDELFARLDRETDAALALSSRALEAATGDADER</sequence>
<keyword evidence="2" id="KW-1185">Reference proteome</keyword>
<dbReference type="Proteomes" id="UP000540698">
    <property type="component" value="Unassembled WGS sequence"/>
</dbReference>
<reference evidence="1 2" key="1">
    <citation type="submission" date="2020-04" db="EMBL/GenBank/DDBJ databases">
        <title>MicrobeNet Type strains.</title>
        <authorList>
            <person name="Nicholson A.C."/>
        </authorList>
    </citation>
    <scope>NUCLEOTIDE SEQUENCE [LARGE SCALE GENOMIC DNA]</scope>
    <source>
        <strain evidence="1 2">DSM 44956</strain>
    </source>
</reference>
<evidence type="ECO:0000313" key="2">
    <source>
        <dbReference type="Proteomes" id="UP000540698"/>
    </source>
</evidence>
<dbReference type="EMBL" id="JAAXOS010000003">
    <property type="protein sequence ID" value="NKY25864.1"/>
    <property type="molecule type" value="Genomic_DNA"/>
</dbReference>
<comment type="caution">
    <text evidence="1">The sequence shown here is derived from an EMBL/GenBank/DDBJ whole genome shotgun (WGS) entry which is preliminary data.</text>
</comment>
<dbReference type="RefSeq" id="WP_157113992.1">
    <property type="nucleotide sequence ID" value="NZ_JAAXOS010000003.1"/>
</dbReference>
<accession>A0A7X6L1E5</accession>
<gene>
    <name evidence="1" type="ORF">HGB38_06425</name>
</gene>
<proteinExistence type="predicted"/>
<dbReference type="AlphaFoldDB" id="A0A7X6L1E5"/>